<proteinExistence type="predicted"/>
<sequence length="929" mass="99489">MNNSVFASRWLLLAPTLGAGMTLYAQAAAPARCTVLSGTVRDTTEALIPGAALTLDGQSATTSGADGLFRFPCVTPGRHTLLVASDGFAAKKIDVSAPHAAALSVILSLEQVETQLDVDVSATAATSANASGPTQTIAGDRLQALADDPDDLQRELTQLAAAAGGNPSNTTIAVDGFQDSSALPPKSSIAYIVVNPDQFSAQYREPPFEGGRVEVYTKPGAKTFHGALFAVNGSPWMNARDPFSVSKASIGKQRYGFELSGPVTQKNSDFAVTLEHRSIDNFAVVNAVTLDGSGNQTSTIANVATPQRLWLATARYDLQLGAKNTFIATYSANVNHLSNQGVGGSTLQEGAYDAQTYEHMFRISDVTLFNAHLMHEARASFRWSGSVDAPVSNAPQVGVAGAFTGGGSTLGPQHIREFQIEYDDDAILTTKAHTLKFGTQFFNYLERRQLTQSFNGSYVFGGGTAPVLDANNNAIAGQTETITGVEQYRRALLGYAGGQPTAYSVVTGTPTVNFNQVRDTLFFQDDWNAGHGLHVAYGVRYYIQNDPLFVGSLVPRIGLLWSPDKKGRWTLHAHWGMFSGQEGTTSEAEMLREDGVHRITSTVYSPTCTGVFVANTCQPLSTGTVITSQREWGPHLGAQTWGATNVGGTRVLPYGFNLSIDYYAVRMWDMMRSKNINAPLNGSPTGPRPGPANTNIYRAENSAQGTGNAVFGGLENHKFKRVQFFVGGVRVNLIDDNNDDTFFTPQNANSDAGEFARRLNQGEWNVFGNATVTLPEKIQVSFNYSGQGGHVFNVTTGFDNNGDGVFNDRPTYAVAGTPLCSVNPNATPCGYATKWGELVASGGTGVFPRDKGVMPWSNYLDTNLQRTFKLSHNAKADHPQSVTLNVRSSNVLNHMNVTSVGGVLGSPQFGVAYAADPGRRIEAGVRYSF</sequence>
<dbReference type="Proteomes" id="UP000236728">
    <property type="component" value="Unassembled WGS sequence"/>
</dbReference>
<dbReference type="EMBL" id="FNVA01000003">
    <property type="protein sequence ID" value="SEG17128.1"/>
    <property type="molecule type" value="Genomic_DNA"/>
</dbReference>
<feature type="domain" description="TonB-dependent transporter Oar-like beta-barrel" evidence="2">
    <location>
        <begin position="292"/>
        <end position="545"/>
    </location>
</feature>
<dbReference type="InterPro" id="IPR013784">
    <property type="entry name" value="Carb-bd-like_fold"/>
</dbReference>
<dbReference type="SUPFAM" id="SSF56935">
    <property type="entry name" value="Porins"/>
    <property type="match status" value="1"/>
</dbReference>
<dbReference type="Gene3D" id="2.60.40.1120">
    <property type="entry name" value="Carboxypeptidase-like, regulatory domain"/>
    <property type="match status" value="1"/>
</dbReference>
<dbReference type="SUPFAM" id="SSF49452">
    <property type="entry name" value="Starch-binding domain-like"/>
    <property type="match status" value="1"/>
</dbReference>
<dbReference type="AlphaFoldDB" id="A0A1H5XZN0"/>
<keyword evidence="3" id="KW-0378">Hydrolase</keyword>
<keyword evidence="3" id="KW-0645">Protease</keyword>
<keyword evidence="1" id="KW-0732">Signal</keyword>
<dbReference type="InterPro" id="IPR057601">
    <property type="entry name" value="Oar-like_b-barrel"/>
</dbReference>
<dbReference type="GO" id="GO:0030246">
    <property type="term" value="F:carbohydrate binding"/>
    <property type="evidence" value="ECO:0007669"/>
    <property type="project" value="InterPro"/>
</dbReference>
<dbReference type="Pfam" id="PF13620">
    <property type="entry name" value="CarboxypepD_reg"/>
    <property type="match status" value="1"/>
</dbReference>
<feature type="chain" id="PRO_5009290007" evidence="1">
    <location>
        <begin position="28"/>
        <end position="929"/>
    </location>
</feature>
<feature type="signal peptide" evidence="1">
    <location>
        <begin position="1"/>
        <end position="27"/>
    </location>
</feature>
<keyword evidence="4" id="KW-1185">Reference proteome</keyword>
<evidence type="ECO:0000256" key="1">
    <source>
        <dbReference type="SAM" id="SignalP"/>
    </source>
</evidence>
<dbReference type="RefSeq" id="WP_235011498.1">
    <property type="nucleotide sequence ID" value="NZ_FNVA01000003.1"/>
</dbReference>
<evidence type="ECO:0000313" key="4">
    <source>
        <dbReference type="Proteomes" id="UP000236728"/>
    </source>
</evidence>
<evidence type="ECO:0000313" key="3">
    <source>
        <dbReference type="EMBL" id="SEG17128.1"/>
    </source>
</evidence>
<name>A0A1H5XZN0_9BACT</name>
<feature type="domain" description="TonB-dependent transporter Oar-like beta-barrel" evidence="2">
    <location>
        <begin position="554"/>
        <end position="921"/>
    </location>
</feature>
<dbReference type="Pfam" id="PF25183">
    <property type="entry name" value="OMP_b-brl_4"/>
    <property type="match status" value="2"/>
</dbReference>
<accession>A0A1H5XZN0</accession>
<keyword evidence="3" id="KW-0121">Carboxypeptidase</keyword>
<gene>
    <name evidence="3" type="ORF">SAMN05421819_2048</name>
</gene>
<reference evidence="3 4" key="1">
    <citation type="submission" date="2016-10" db="EMBL/GenBank/DDBJ databases">
        <authorList>
            <person name="de Groot N.N."/>
        </authorList>
    </citation>
    <scope>NUCLEOTIDE SEQUENCE [LARGE SCALE GENOMIC DNA]</scope>
    <source>
        <strain evidence="3 4">DSM 22489</strain>
    </source>
</reference>
<protein>
    <submittedName>
        <fullName evidence="3">Carboxypeptidase regulatory-like domain-containing protein</fullName>
    </submittedName>
</protein>
<dbReference type="GO" id="GO:0004180">
    <property type="term" value="F:carboxypeptidase activity"/>
    <property type="evidence" value="ECO:0007669"/>
    <property type="project" value="UniProtKB-KW"/>
</dbReference>
<evidence type="ECO:0000259" key="2">
    <source>
        <dbReference type="Pfam" id="PF25183"/>
    </source>
</evidence>
<organism evidence="3 4">
    <name type="scientific">Bryocella elongata</name>
    <dbReference type="NCBI Taxonomy" id="863522"/>
    <lineage>
        <taxon>Bacteria</taxon>
        <taxon>Pseudomonadati</taxon>
        <taxon>Acidobacteriota</taxon>
        <taxon>Terriglobia</taxon>
        <taxon>Terriglobales</taxon>
        <taxon>Acidobacteriaceae</taxon>
        <taxon>Bryocella</taxon>
    </lineage>
</organism>